<dbReference type="Proteomes" id="UP000240883">
    <property type="component" value="Unassembled WGS sequence"/>
</dbReference>
<dbReference type="AlphaFoldDB" id="A0A2T2NMC3"/>
<proteinExistence type="inferred from homology"/>
<feature type="binding site" evidence="9">
    <location>
        <position position="356"/>
    </location>
    <ligand>
        <name>substrate</name>
    </ligand>
</feature>
<feature type="binding site" evidence="9">
    <location>
        <position position="227"/>
    </location>
    <ligand>
        <name>substrate</name>
    </ligand>
</feature>
<dbReference type="GO" id="GO:0030245">
    <property type="term" value="P:cellulose catabolic process"/>
    <property type="evidence" value="ECO:0007669"/>
    <property type="project" value="UniProtKB-KW"/>
</dbReference>
<feature type="binding site" evidence="9">
    <location>
        <position position="224"/>
    </location>
    <ligand>
        <name>substrate</name>
    </ligand>
</feature>
<reference evidence="12 13" key="1">
    <citation type="journal article" date="2018" name="Front. Microbiol.">
        <title>Genome-Wide Analysis of Corynespora cassiicola Leaf Fall Disease Putative Effectors.</title>
        <authorList>
            <person name="Lopez D."/>
            <person name="Ribeiro S."/>
            <person name="Label P."/>
            <person name="Fumanal B."/>
            <person name="Venisse J.S."/>
            <person name="Kohler A."/>
            <person name="de Oliveira R.R."/>
            <person name="Labutti K."/>
            <person name="Lipzen A."/>
            <person name="Lail K."/>
            <person name="Bauer D."/>
            <person name="Ohm R.A."/>
            <person name="Barry K.W."/>
            <person name="Spatafora J."/>
            <person name="Grigoriev I.V."/>
            <person name="Martin F.M."/>
            <person name="Pujade-Renaud V."/>
        </authorList>
    </citation>
    <scope>NUCLEOTIDE SEQUENCE [LARGE SCALE GENOMIC DNA]</scope>
    <source>
        <strain evidence="12 13">Philippines</strain>
    </source>
</reference>
<evidence type="ECO:0000256" key="4">
    <source>
        <dbReference type="ARBA" id="ARBA00023157"/>
    </source>
</evidence>
<keyword evidence="6 11" id="KW-0326">Glycosidase</keyword>
<keyword evidence="3 11" id="KW-0136">Cellulose degradation</keyword>
<keyword evidence="13" id="KW-1185">Reference proteome</keyword>
<dbReference type="EMBL" id="KZ678135">
    <property type="protein sequence ID" value="PSN66582.1"/>
    <property type="molecule type" value="Genomic_DNA"/>
</dbReference>
<accession>A0A2T2NMC3</accession>
<feature type="binding site" evidence="9">
    <location>
        <position position="94"/>
    </location>
    <ligand>
        <name>substrate</name>
    </ligand>
</feature>
<feature type="active site" description="Proton acceptor" evidence="8">
    <location>
        <position position="358"/>
    </location>
</feature>
<dbReference type="PANTHER" id="PTHR34876:SF4">
    <property type="entry name" value="1,4-BETA-D-GLUCAN CELLOBIOHYDROLASE C-RELATED"/>
    <property type="match status" value="1"/>
</dbReference>
<dbReference type="InterPro" id="IPR001524">
    <property type="entry name" value="Glyco_hydro_6_CS"/>
</dbReference>
<evidence type="ECO:0000256" key="5">
    <source>
        <dbReference type="ARBA" id="ARBA00023277"/>
    </source>
</evidence>
<dbReference type="PANTHER" id="PTHR34876">
    <property type="match status" value="1"/>
</dbReference>
<dbReference type="PROSITE" id="PS00655">
    <property type="entry name" value="GLYCOSYL_HYDROL_F6_1"/>
    <property type="match status" value="1"/>
</dbReference>
<feature type="chain" id="PRO_5015375503" description="Glucanase" evidence="11">
    <location>
        <begin position="18"/>
        <end position="404"/>
    </location>
</feature>
<evidence type="ECO:0000256" key="9">
    <source>
        <dbReference type="PIRSR" id="PIRSR001100-2"/>
    </source>
</evidence>
<dbReference type="OrthoDB" id="64893at2759"/>
<dbReference type="FunFam" id="3.20.20.40:FF:000001">
    <property type="entry name" value="Glucanase"/>
    <property type="match status" value="1"/>
</dbReference>
<dbReference type="GO" id="GO:0004553">
    <property type="term" value="F:hydrolase activity, hydrolyzing O-glycosyl compounds"/>
    <property type="evidence" value="ECO:0007669"/>
    <property type="project" value="InterPro"/>
</dbReference>
<keyword evidence="4" id="KW-1015">Disulfide bond</keyword>
<evidence type="ECO:0000256" key="2">
    <source>
        <dbReference type="ARBA" id="ARBA00022801"/>
    </source>
</evidence>
<sequence>MLSKFALAALATGMVSALPQPTAIPNKAAPVASRTTAAAVVPRQEGENPFAGYDWYANPYYSSEVHSLAIPSLPASLHPAASAVADVSSFVWMDTRAKVPTLDEYLAIIKERNAAGENLMANFVVYNLPDRDCAALASNGELHIDQDGVRIYKEDYIDVIAGIIEKYPDIKINLVIEPDSLANMVTNMGVPKCSRAGPYYRELTSYALSTLNFDNVDMYLDGGHAGWLGWEANITPAARIFAEVYKAAGSPRAVRGIVTNVSNYNAWRIGTCPAITTPNANCDEERFVNAFAPLLRAQGFPAHFIVDVGRSGNQPTGQIAWGDWCNVKGAGFGPRPTTETGSELVDAFVWVKPGGESDGTSDTSAARYDAHCGREAAFKPAPEAGTWFNAYFQMLLENANPPLA</sequence>
<organism evidence="12 13">
    <name type="scientific">Corynespora cassiicola Philippines</name>
    <dbReference type="NCBI Taxonomy" id="1448308"/>
    <lineage>
        <taxon>Eukaryota</taxon>
        <taxon>Fungi</taxon>
        <taxon>Dikarya</taxon>
        <taxon>Ascomycota</taxon>
        <taxon>Pezizomycotina</taxon>
        <taxon>Dothideomycetes</taxon>
        <taxon>Pleosporomycetidae</taxon>
        <taxon>Pleosporales</taxon>
        <taxon>Corynesporascaceae</taxon>
        <taxon>Corynespora</taxon>
    </lineage>
</organism>
<feature type="signal peptide" evidence="11">
    <location>
        <begin position="1"/>
        <end position="17"/>
    </location>
</feature>
<evidence type="ECO:0000256" key="11">
    <source>
        <dbReference type="RuleBase" id="RU361186"/>
    </source>
</evidence>
<protein>
    <recommendedName>
        <fullName evidence="11">Glucanase</fullName>
        <ecNumber evidence="11">3.2.1.-</ecNumber>
    </recommendedName>
</protein>
<dbReference type="SUPFAM" id="SSF51989">
    <property type="entry name" value="Glycosyl hydrolases family 6, cellulases"/>
    <property type="match status" value="1"/>
</dbReference>
<evidence type="ECO:0000256" key="7">
    <source>
        <dbReference type="ARBA" id="ARBA00023326"/>
    </source>
</evidence>
<comment type="similarity">
    <text evidence="11">Belongs to the glycosyl hydrolase family 6.</text>
</comment>
<dbReference type="PRINTS" id="PR00733">
    <property type="entry name" value="GLHYDRLASE6"/>
</dbReference>
<evidence type="ECO:0000313" key="13">
    <source>
        <dbReference type="Proteomes" id="UP000240883"/>
    </source>
</evidence>
<feature type="binding site" evidence="9">
    <location>
        <position position="324"/>
    </location>
    <ligand>
        <name>substrate</name>
    </ligand>
</feature>
<feature type="active site" description="Proton donor" evidence="8">
    <location>
        <position position="179"/>
    </location>
</feature>
<dbReference type="InterPro" id="IPR036434">
    <property type="entry name" value="Beta_cellobiohydrolase_sf"/>
</dbReference>
<dbReference type="STRING" id="1448308.A0A2T2NMC3"/>
<evidence type="ECO:0000256" key="10">
    <source>
        <dbReference type="PROSITE-ProRule" id="PRU10056"/>
    </source>
</evidence>
<gene>
    <name evidence="12" type="ORF">BS50DRAFT_368984</name>
</gene>
<evidence type="ECO:0000256" key="8">
    <source>
        <dbReference type="PIRSR" id="PIRSR001100-1"/>
    </source>
</evidence>
<keyword evidence="2 11" id="KW-0378">Hydrolase</keyword>
<evidence type="ECO:0000313" key="12">
    <source>
        <dbReference type="EMBL" id="PSN66582.1"/>
    </source>
</evidence>
<evidence type="ECO:0000256" key="6">
    <source>
        <dbReference type="ARBA" id="ARBA00023295"/>
    </source>
</evidence>
<feature type="binding site" evidence="9">
    <location>
        <position position="263"/>
    </location>
    <ligand>
        <name>substrate</name>
    </ligand>
</feature>
<dbReference type="EC" id="3.2.1.-" evidence="11"/>
<feature type="active site" evidence="10">
    <location>
        <position position="132"/>
    </location>
</feature>
<keyword evidence="1 11" id="KW-0732">Signal</keyword>
<feature type="binding site" evidence="9">
    <location>
        <position position="92"/>
    </location>
    <ligand>
        <name>substrate</name>
    </ligand>
</feature>
<keyword evidence="5 11" id="KW-0119">Carbohydrate metabolism</keyword>
<dbReference type="Gene3D" id="3.20.20.40">
    <property type="entry name" value="1, 4-beta cellobiohydrolase"/>
    <property type="match status" value="1"/>
</dbReference>
<dbReference type="Pfam" id="PF01341">
    <property type="entry name" value="Glyco_hydro_6"/>
    <property type="match status" value="1"/>
</dbReference>
<dbReference type="InterPro" id="IPR016288">
    <property type="entry name" value="Beta_cellobiohydrolase"/>
</dbReference>
<dbReference type="PIRSF" id="PIRSF001100">
    <property type="entry name" value="Beta_cellobiohydrolase"/>
    <property type="match status" value="1"/>
</dbReference>
<evidence type="ECO:0000256" key="3">
    <source>
        <dbReference type="ARBA" id="ARBA00023001"/>
    </source>
</evidence>
<name>A0A2T2NMC3_CORCC</name>
<keyword evidence="7 11" id="KW-0624">Polysaccharide degradation</keyword>
<feature type="binding site" evidence="9">
    <location>
        <position position="352"/>
    </location>
    <ligand>
        <name>substrate</name>
    </ligand>
</feature>
<evidence type="ECO:0000256" key="1">
    <source>
        <dbReference type="ARBA" id="ARBA00022729"/>
    </source>
</evidence>